<keyword evidence="6" id="KW-0378">Hydrolase</keyword>
<keyword evidence="13" id="KW-1185">Reference proteome</keyword>
<evidence type="ECO:0000256" key="2">
    <source>
        <dbReference type="ARBA" id="ARBA00004401"/>
    </source>
</evidence>
<evidence type="ECO:0000256" key="7">
    <source>
        <dbReference type="ARBA" id="ARBA00022833"/>
    </source>
</evidence>
<evidence type="ECO:0000256" key="6">
    <source>
        <dbReference type="ARBA" id="ARBA00022801"/>
    </source>
</evidence>
<evidence type="ECO:0000256" key="1">
    <source>
        <dbReference type="ARBA" id="ARBA00001947"/>
    </source>
</evidence>
<feature type="domain" description="Peptidase M13 C-terminal" evidence="10">
    <location>
        <begin position="502"/>
        <end position="697"/>
    </location>
</feature>
<dbReference type="AlphaFoldDB" id="A0AAN7SNG9"/>
<dbReference type="InterPro" id="IPR024079">
    <property type="entry name" value="MetalloPept_cat_dom_sf"/>
</dbReference>
<dbReference type="GO" id="GO:0046872">
    <property type="term" value="F:metal ion binding"/>
    <property type="evidence" value="ECO:0007669"/>
    <property type="project" value="UniProtKB-KW"/>
</dbReference>
<dbReference type="PANTHER" id="PTHR11733:SF167">
    <property type="entry name" value="FI17812P1-RELATED"/>
    <property type="match status" value="1"/>
</dbReference>
<dbReference type="SUPFAM" id="SSF55486">
    <property type="entry name" value="Metalloproteases ('zincins'), catalytic domain"/>
    <property type="match status" value="1"/>
</dbReference>
<accession>A0AAN7SNG9</accession>
<evidence type="ECO:0000259" key="10">
    <source>
        <dbReference type="Pfam" id="PF01431"/>
    </source>
</evidence>
<sequence length="700" mass="80366">MLIFVLLSAFVFSLSNCDHNHEFQGFEYLNTSVNPCDNFYEYACGNFKNVNPRPEKYPLWDNFVILQQELHQILNVILGARNRDGDPESIQKSRAAYAACVNTKYADELPYPEVGVLKNEGPWPLIAQTGAKANFSWSQMGDLVANYGVQYYMRADILENPFDVSQYLILLGRDTVLNPSIIDQYEDNSVDFLNYVKKTKEEHPFEIFLLTVANILRDATGSDKNKGKIQAEVAQIFDFMKLVQQGGTNTGGNDNVAGFYTIETLQEWVDESFPKSKIDFSEYLNRVFSKSGVKLNANTYVLVSSMSWFYGILDLMVNTSDDMLRNFVFARLFTYTAPDSNNEIRDAYNHFRVNMNDMVYTRREYCTRYVLGYPNAIALSMAATYEYQRYHFNTAKMQNVSQMINDLQTAFLNILDKSDWLDEPSRQKAKEKASKMITLLGYPNFVEDGVEVDKYYSNVRICAWDHFGNAQRLRAFSSALNLALLDKPRDREKWNHSPLVVNAFYNSQNNRIILPVSILNPIFYNGRYSEMDYARIGAIIGHEITHGFDNQGSQYDGDGNLSGWWSAETKTEFKKREQCFRDQYGGYFVEETGKYIDPDATMRENLADNGGLREAFQAFKRLQSNRTVKGYTSEQLFFISYGTMWCAQETPQQLEKVSQRGYSPARFRVIGSISNNVEFAKAFNCPVGSNMNPADKCILW</sequence>
<evidence type="ECO:0000256" key="9">
    <source>
        <dbReference type="SAM" id="SignalP"/>
    </source>
</evidence>
<dbReference type="PANTHER" id="PTHR11733">
    <property type="entry name" value="ZINC METALLOPROTEASE FAMILY M13 NEPRILYSIN-RELATED"/>
    <property type="match status" value="1"/>
</dbReference>
<dbReference type="PROSITE" id="PS51885">
    <property type="entry name" value="NEPRILYSIN"/>
    <property type="match status" value="1"/>
</dbReference>
<evidence type="ECO:0000313" key="13">
    <source>
        <dbReference type="Proteomes" id="UP001353858"/>
    </source>
</evidence>
<evidence type="ECO:0000259" key="11">
    <source>
        <dbReference type="Pfam" id="PF05649"/>
    </source>
</evidence>
<keyword evidence="7" id="KW-0862">Zinc</keyword>
<comment type="cofactor">
    <cofactor evidence="1">
        <name>Zn(2+)</name>
        <dbReference type="ChEBI" id="CHEBI:29105"/>
    </cofactor>
</comment>
<organism evidence="12 13">
    <name type="scientific">Aquatica leii</name>
    <dbReference type="NCBI Taxonomy" id="1421715"/>
    <lineage>
        <taxon>Eukaryota</taxon>
        <taxon>Metazoa</taxon>
        <taxon>Ecdysozoa</taxon>
        <taxon>Arthropoda</taxon>
        <taxon>Hexapoda</taxon>
        <taxon>Insecta</taxon>
        <taxon>Pterygota</taxon>
        <taxon>Neoptera</taxon>
        <taxon>Endopterygota</taxon>
        <taxon>Coleoptera</taxon>
        <taxon>Polyphaga</taxon>
        <taxon>Elateriformia</taxon>
        <taxon>Elateroidea</taxon>
        <taxon>Lampyridae</taxon>
        <taxon>Luciolinae</taxon>
        <taxon>Aquatica</taxon>
    </lineage>
</organism>
<evidence type="ECO:0000256" key="8">
    <source>
        <dbReference type="ARBA" id="ARBA00023049"/>
    </source>
</evidence>
<comment type="caution">
    <text evidence="12">The sequence shown here is derived from an EMBL/GenBank/DDBJ whole genome shotgun (WGS) entry which is preliminary data.</text>
</comment>
<protein>
    <submittedName>
        <fullName evidence="12">Uncharacterized protein</fullName>
    </submittedName>
</protein>
<dbReference type="Pfam" id="PF01431">
    <property type="entry name" value="Peptidase_M13"/>
    <property type="match status" value="1"/>
</dbReference>
<evidence type="ECO:0000256" key="3">
    <source>
        <dbReference type="ARBA" id="ARBA00007357"/>
    </source>
</evidence>
<dbReference type="Proteomes" id="UP001353858">
    <property type="component" value="Unassembled WGS sequence"/>
</dbReference>
<feature type="domain" description="Peptidase M13 N-terminal" evidence="11">
    <location>
        <begin position="35"/>
        <end position="443"/>
    </location>
</feature>
<comment type="similarity">
    <text evidence="3">Belongs to the peptidase M13 family.</text>
</comment>
<dbReference type="GO" id="GO:0004222">
    <property type="term" value="F:metalloendopeptidase activity"/>
    <property type="evidence" value="ECO:0007669"/>
    <property type="project" value="InterPro"/>
</dbReference>
<dbReference type="InterPro" id="IPR000718">
    <property type="entry name" value="Peptidase_M13"/>
</dbReference>
<name>A0AAN7SNG9_9COLE</name>
<dbReference type="PRINTS" id="PR00786">
    <property type="entry name" value="NEPRILYSIN"/>
</dbReference>
<dbReference type="EMBL" id="JARPUR010000004">
    <property type="protein sequence ID" value="KAK4878383.1"/>
    <property type="molecule type" value="Genomic_DNA"/>
</dbReference>
<proteinExistence type="inferred from homology"/>
<evidence type="ECO:0000313" key="12">
    <source>
        <dbReference type="EMBL" id="KAK4878383.1"/>
    </source>
</evidence>
<dbReference type="InterPro" id="IPR018497">
    <property type="entry name" value="Peptidase_M13_C"/>
</dbReference>
<reference evidence="13" key="1">
    <citation type="submission" date="2023-01" db="EMBL/GenBank/DDBJ databases">
        <title>Key to firefly adult light organ development and bioluminescence: homeobox transcription factors regulate luciferase expression and transportation to peroxisome.</title>
        <authorList>
            <person name="Fu X."/>
        </authorList>
    </citation>
    <scope>NUCLEOTIDE SEQUENCE [LARGE SCALE GENOMIC DNA]</scope>
</reference>
<keyword evidence="5" id="KW-0479">Metal-binding</keyword>
<feature type="chain" id="PRO_5042851828" evidence="9">
    <location>
        <begin position="18"/>
        <end position="700"/>
    </location>
</feature>
<dbReference type="InterPro" id="IPR008753">
    <property type="entry name" value="Peptidase_M13_N"/>
</dbReference>
<evidence type="ECO:0000256" key="5">
    <source>
        <dbReference type="ARBA" id="ARBA00022723"/>
    </source>
</evidence>
<keyword evidence="8" id="KW-0482">Metalloprotease</keyword>
<keyword evidence="4" id="KW-0645">Protease</keyword>
<gene>
    <name evidence="12" type="ORF">RN001_010889</name>
</gene>
<dbReference type="CDD" id="cd08662">
    <property type="entry name" value="M13"/>
    <property type="match status" value="1"/>
</dbReference>
<keyword evidence="9" id="KW-0732">Signal</keyword>
<dbReference type="GO" id="GO:0016485">
    <property type="term" value="P:protein processing"/>
    <property type="evidence" value="ECO:0007669"/>
    <property type="project" value="TreeGrafter"/>
</dbReference>
<feature type="signal peptide" evidence="9">
    <location>
        <begin position="1"/>
        <end position="17"/>
    </location>
</feature>
<comment type="subcellular location">
    <subcellularLocation>
        <location evidence="2">Cell membrane</location>
        <topology evidence="2">Single-pass type II membrane protein</topology>
    </subcellularLocation>
</comment>
<dbReference type="GO" id="GO:0005886">
    <property type="term" value="C:plasma membrane"/>
    <property type="evidence" value="ECO:0007669"/>
    <property type="project" value="UniProtKB-SubCell"/>
</dbReference>
<dbReference type="Gene3D" id="1.10.1380.10">
    <property type="entry name" value="Neutral endopeptidase , domain2"/>
    <property type="match status" value="1"/>
</dbReference>
<dbReference type="InterPro" id="IPR042089">
    <property type="entry name" value="Peptidase_M13_dom_2"/>
</dbReference>
<dbReference type="Gene3D" id="3.40.390.10">
    <property type="entry name" value="Collagenase (Catalytic Domain)"/>
    <property type="match status" value="1"/>
</dbReference>
<evidence type="ECO:0000256" key="4">
    <source>
        <dbReference type="ARBA" id="ARBA00022670"/>
    </source>
</evidence>
<dbReference type="Pfam" id="PF05649">
    <property type="entry name" value="Peptidase_M13_N"/>
    <property type="match status" value="1"/>
</dbReference>